<feature type="transmembrane region" description="Helical" evidence="1">
    <location>
        <begin position="21"/>
        <end position="38"/>
    </location>
</feature>
<protein>
    <recommendedName>
        <fullName evidence="4">EpsG family protein</fullName>
    </recommendedName>
</protein>
<keyword evidence="1" id="KW-1133">Transmembrane helix</keyword>
<feature type="transmembrane region" description="Helical" evidence="1">
    <location>
        <begin position="149"/>
        <end position="174"/>
    </location>
</feature>
<name>A0ABU5RH80_9PSEU</name>
<evidence type="ECO:0000256" key="1">
    <source>
        <dbReference type="SAM" id="Phobius"/>
    </source>
</evidence>
<sequence length="358" mass="38097">MIISERVSAAEPVTRPGRTTAAVFAVALLAAAYTGFRLPGPWVATLDTVSVTDGFHRRFLVGTLLRPIALATGYDVRVFAVASFAVLAMLLAVLAVAFVRAGTGSRRLVIIAWLLLPTGGFLFHEVGYYEQLLYLLLFGALGLLPRRPAAASALLTAGVLVHEITLLTVLPIYVLALSARFPLRRVVRLAAPPVLLELAVLAVPASAPGSADRLLTTLRTMGFPVRADALALFERTQGQSWALYSIGAVLLTVVPIAVVVLAGFRALRGPAGLLQITAIGAPALLAFAGWDSARWGFLLVTNFAVVLWLWLGERELDGRRLVVFGATLLVLAHVPLPYFDGHAPRELSGPGVVSLFSA</sequence>
<evidence type="ECO:0000313" key="2">
    <source>
        <dbReference type="EMBL" id="MEA5365607.1"/>
    </source>
</evidence>
<accession>A0ABU5RH80</accession>
<feature type="transmembrane region" description="Helical" evidence="1">
    <location>
        <begin position="321"/>
        <end position="339"/>
    </location>
</feature>
<feature type="transmembrane region" description="Helical" evidence="1">
    <location>
        <begin position="241"/>
        <end position="264"/>
    </location>
</feature>
<feature type="transmembrane region" description="Helical" evidence="1">
    <location>
        <begin position="271"/>
        <end position="289"/>
    </location>
</feature>
<reference evidence="2 3" key="1">
    <citation type="submission" date="2023-12" db="EMBL/GenBank/DDBJ databases">
        <title>Amycolatopsis sp. V23-08.</title>
        <authorList>
            <person name="Somphong A."/>
        </authorList>
    </citation>
    <scope>NUCLEOTIDE SEQUENCE [LARGE SCALE GENOMIC DNA]</scope>
    <source>
        <strain evidence="2 3">V23-08</strain>
    </source>
</reference>
<gene>
    <name evidence="2" type="ORF">VA596_39195</name>
</gene>
<feature type="transmembrane region" description="Helical" evidence="1">
    <location>
        <begin position="78"/>
        <end position="99"/>
    </location>
</feature>
<feature type="transmembrane region" description="Helical" evidence="1">
    <location>
        <begin position="108"/>
        <end position="129"/>
    </location>
</feature>
<proteinExistence type="predicted"/>
<comment type="caution">
    <text evidence="2">The sequence shown here is derived from an EMBL/GenBank/DDBJ whole genome shotgun (WGS) entry which is preliminary data.</text>
</comment>
<dbReference type="EMBL" id="JAYFSI010000012">
    <property type="protein sequence ID" value="MEA5365607.1"/>
    <property type="molecule type" value="Genomic_DNA"/>
</dbReference>
<keyword evidence="3" id="KW-1185">Reference proteome</keyword>
<evidence type="ECO:0000313" key="3">
    <source>
        <dbReference type="Proteomes" id="UP001304298"/>
    </source>
</evidence>
<dbReference type="RefSeq" id="WP_323334256.1">
    <property type="nucleotide sequence ID" value="NZ_JAYFSI010000012.1"/>
</dbReference>
<organism evidence="2 3">
    <name type="scientific">Amycolatopsis heterodermiae</name>
    <dbReference type="NCBI Taxonomy" id="3110235"/>
    <lineage>
        <taxon>Bacteria</taxon>
        <taxon>Bacillati</taxon>
        <taxon>Actinomycetota</taxon>
        <taxon>Actinomycetes</taxon>
        <taxon>Pseudonocardiales</taxon>
        <taxon>Pseudonocardiaceae</taxon>
        <taxon>Amycolatopsis</taxon>
    </lineage>
</organism>
<feature type="transmembrane region" description="Helical" evidence="1">
    <location>
        <begin position="186"/>
        <end position="207"/>
    </location>
</feature>
<keyword evidence="1" id="KW-0812">Transmembrane</keyword>
<keyword evidence="1" id="KW-0472">Membrane</keyword>
<dbReference type="Proteomes" id="UP001304298">
    <property type="component" value="Unassembled WGS sequence"/>
</dbReference>
<feature type="transmembrane region" description="Helical" evidence="1">
    <location>
        <begin position="295"/>
        <end position="312"/>
    </location>
</feature>
<evidence type="ECO:0008006" key="4">
    <source>
        <dbReference type="Google" id="ProtNLM"/>
    </source>
</evidence>